<dbReference type="AlphaFoldDB" id="I4BF30"/>
<evidence type="ECO:0000313" key="1">
    <source>
        <dbReference type="EMBL" id="AFM15887.1"/>
    </source>
</evidence>
<dbReference type="SUPFAM" id="SSF53474">
    <property type="entry name" value="alpha/beta-Hydrolases"/>
    <property type="match status" value="1"/>
</dbReference>
<dbReference type="KEGG" id="mcb:Mycch_1078"/>
<protein>
    <recommendedName>
        <fullName evidence="3">Alpha/beta hydrolase family protein</fullName>
    </recommendedName>
</protein>
<dbReference type="PATRIC" id="fig|710421.3.peg.1087"/>
<name>I4BF30_MYCCN</name>
<reference evidence="1 2" key="1">
    <citation type="submission" date="2012-06" db="EMBL/GenBank/DDBJ databases">
        <title>Complete sequence of chromosome of Mycobacterium chubuense NBB4.</title>
        <authorList>
            <consortium name="US DOE Joint Genome Institute"/>
            <person name="Lucas S."/>
            <person name="Han J."/>
            <person name="Lapidus A."/>
            <person name="Cheng J.-F."/>
            <person name="Goodwin L."/>
            <person name="Pitluck S."/>
            <person name="Peters L."/>
            <person name="Mikhailova N."/>
            <person name="Teshima H."/>
            <person name="Detter J.C."/>
            <person name="Han C."/>
            <person name="Tapia R."/>
            <person name="Land M."/>
            <person name="Hauser L."/>
            <person name="Kyrpides N."/>
            <person name="Ivanova N."/>
            <person name="Pagani I."/>
            <person name="Mattes T."/>
            <person name="Holmes A."/>
            <person name="Rutledge P."/>
            <person name="Paulsen I."/>
            <person name="Coleman N."/>
            <person name="Woyke T."/>
        </authorList>
    </citation>
    <scope>NUCLEOTIDE SEQUENCE [LARGE SCALE GENOMIC DNA]</scope>
    <source>
        <strain evidence="1 2">NBB4</strain>
    </source>
</reference>
<dbReference type="HOGENOM" id="CLU_085645_0_0_11"/>
<dbReference type="EMBL" id="CP003053">
    <property type="protein sequence ID" value="AFM15887.1"/>
    <property type="molecule type" value="Genomic_DNA"/>
</dbReference>
<evidence type="ECO:0000313" key="2">
    <source>
        <dbReference type="Proteomes" id="UP000006057"/>
    </source>
</evidence>
<dbReference type="PANTHER" id="PTHR33428:SF14">
    <property type="entry name" value="CARBOXYLESTERASE TYPE B DOMAIN-CONTAINING PROTEIN"/>
    <property type="match status" value="1"/>
</dbReference>
<dbReference type="eggNOG" id="COG0412">
    <property type="taxonomic scope" value="Bacteria"/>
</dbReference>
<dbReference type="Proteomes" id="UP000006057">
    <property type="component" value="Chromosome"/>
</dbReference>
<accession>I4BF30</accession>
<sequence>MQEPHHTRVDYGHLVARTKKIYAALTRRGPHRVLRGDLAFAGVPGVLYTPATGQNLPGVAFGHDWLTSAERYEGTLEHLASWGIVAAAPHTETGLAPSVLNLAFDLGTALDVITGVRLGPGDISVHPERLAVAGHGFGASAAVFAAAGMPSRLRAVFAAYPTVSSPPAEEPARSLKVPGLILTAPGDPMTLRSNAVELARVWKAATLRTTSKAKAGGLIEGRRLGRVVGLPGADKGTQKAVRALMTGYLLHLLTGDRKTKGAEDYSDFADAGVELPKAPVLDPFADDPVDLEDKVVALLKP</sequence>
<evidence type="ECO:0008006" key="3">
    <source>
        <dbReference type="Google" id="ProtNLM"/>
    </source>
</evidence>
<keyword evidence="2" id="KW-1185">Reference proteome</keyword>
<organism evidence="1 2">
    <name type="scientific">Mycolicibacterium chubuense (strain NBB4)</name>
    <name type="common">Mycobacterium chubuense</name>
    <dbReference type="NCBI Taxonomy" id="710421"/>
    <lineage>
        <taxon>Bacteria</taxon>
        <taxon>Bacillati</taxon>
        <taxon>Actinomycetota</taxon>
        <taxon>Actinomycetes</taxon>
        <taxon>Mycobacteriales</taxon>
        <taxon>Mycobacteriaceae</taxon>
        <taxon>Mycolicibacterium</taxon>
    </lineage>
</organism>
<dbReference type="Gene3D" id="3.40.50.1820">
    <property type="entry name" value="alpha/beta hydrolase"/>
    <property type="match status" value="1"/>
</dbReference>
<proteinExistence type="predicted"/>
<dbReference type="STRING" id="710421.Mycch_1078"/>
<gene>
    <name evidence="1" type="ordered locus">Mycch_1078</name>
</gene>
<dbReference type="InterPro" id="IPR029058">
    <property type="entry name" value="AB_hydrolase_fold"/>
</dbReference>
<dbReference type="PANTHER" id="PTHR33428">
    <property type="entry name" value="CHLOROPHYLLASE-2, CHLOROPLASTIC"/>
    <property type="match status" value="1"/>
</dbReference>